<name>A0A8I0T647_9GAMM</name>
<proteinExistence type="predicted"/>
<evidence type="ECO:0000313" key="1">
    <source>
        <dbReference type="EMBL" id="MBE0347928.1"/>
    </source>
</evidence>
<dbReference type="RefSeq" id="WP_147388906.1">
    <property type="nucleotide sequence ID" value="NZ_AQHF01000028.1"/>
</dbReference>
<dbReference type="AlphaFoldDB" id="A0A8I0T647"/>
<gene>
    <name evidence="1" type="ORF">PPEP_a4311</name>
</gene>
<sequence>MTAAHYWISSQMLVNCLSEYLPTFKDSSWSSDHNEGALFLLDSREPEALAAYLRHQNGLSKTQVNNMLTQPSKPMGWRDRAQIAIDGSGGITFSWPDAQRYLCYPPQLEEGEVKSFAFLMSNTSDRATLDSQLSVRTHIFFVGSVGTKGSGAELEIEKVDEYKNGRPLYVPDNKVTTPFNIYNAHIDRLNAPQPLSLIGTNGIRVANCSTNPSSNYWRPFKVGGVWGTTAASGGSYVKVDFKEPQKEITGLFVEGQLNWRYRLPRIIKVFYTLADGVERTGPTFDNTGSNGIVTLTFPDPLKGVVSMRFELIESLAKDRVYNRWSGRYNYYYHIAIEQMIVLGCV</sequence>
<dbReference type="Proteomes" id="UP000660708">
    <property type="component" value="Unassembled WGS sequence"/>
</dbReference>
<evidence type="ECO:0000313" key="2">
    <source>
        <dbReference type="Proteomes" id="UP000660708"/>
    </source>
</evidence>
<reference evidence="1 2" key="1">
    <citation type="submission" date="2015-06" db="EMBL/GenBank/DDBJ databases">
        <title>Genome sequence of Pseudoalteromonas peptidolytica.</title>
        <authorList>
            <person name="Xie B.-B."/>
            <person name="Rong J.-C."/>
            <person name="Qin Q.-L."/>
            <person name="Zhang Y.-Z."/>
        </authorList>
    </citation>
    <scope>NUCLEOTIDE SEQUENCE [LARGE SCALE GENOMIC DNA]</scope>
    <source>
        <strain evidence="1 2">F12-50-A1</strain>
    </source>
</reference>
<protein>
    <submittedName>
        <fullName evidence="1">Uncharacterized protein</fullName>
    </submittedName>
</protein>
<keyword evidence="2" id="KW-1185">Reference proteome</keyword>
<dbReference type="EMBL" id="AQHF01000028">
    <property type="protein sequence ID" value="MBE0347928.1"/>
    <property type="molecule type" value="Genomic_DNA"/>
</dbReference>
<accession>A0A8I0T647</accession>
<comment type="caution">
    <text evidence="1">The sequence shown here is derived from an EMBL/GenBank/DDBJ whole genome shotgun (WGS) entry which is preliminary data.</text>
</comment>
<organism evidence="1 2">
    <name type="scientific">Pseudoalteromonas peptidolytica F12-50-A1</name>
    <dbReference type="NCBI Taxonomy" id="1315280"/>
    <lineage>
        <taxon>Bacteria</taxon>
        <taxon>Pseudomonadati</taxon>
        <taxon>Pseudomonadota</taxon>
        <taxon>Gammaproteobacteria</taxon>
        <taxon>Alteromonadales</taxon>
        <taxon>Pseudoalteromonadaceae</taxon>
        <taxon>Pseudoalteromonas</taxon>
    </lineage>
</organism>